<dbReference type="InterPro" id="IPR004843">
    <property type="entry name" value="Calcineurin-like_PHP"/>
</dbReference>
<dbReference type="InterPro" id="IPR006186">
    <property type="entry name" value="Ser/Thr-sp_prot-phosphatase"/>
</dbReference>
<evidence type="ECO:0000313" key="2">
    <source>
        <dbReference type="EMBL" id="QEK52082.1"/>
    </source>
</evidence>
<dbReference type="PANTHER" id="PTHR42850">
    <property type="entry name" value="METALLOPHOSPHOESTERASE"/>
    <property type="match status" value="1"/>
</dbReference>
<dbReference type="KEGG" id="pej:FYC62_10760"/>
<dbReference type="InterPro" id="IPR029052">
    <property type="entry name" value="Metallo-depent_PP-like"/>
</dbReference>
<organism evidence="2 3">
    <name type="scientific">Pedobacter aquae</name>
    <dbReference type="NCBI Taxonomy" id="2605747"/>
    <lineage>
        <taxon>Bacteria</taxon>
        <taxon>Pseudomonadati</taxon>
        <taxon>Bacteroidota</taxon>
        <taxon>Sphingobacteriia</taxon>
        <taxon>Sphingobacteriales</taxon>
        <taxon>Sphingobacteriaceae</taxon>
        <taxon>Pedobacter</taxon>
    </lineage>
</organism>
<name>A0A5C0VJT8_9SPHI</name>
<evidence type="ECO:0000259" key="1">
    <source>
        <dbReference type="Pfam" id="PF00149"/>
    </source>
</evidence>
<dbReference type="EMBL" id="CP043329">
    <property type="protein sequence ID" value="QEK52082.1"/>
    <property type="molecule type" value="Genomic_DNA"/>
</dbReference>
<dbReference type="SUPFAM" id="SSF56300">
    <property type="entry name" value="Metallo-dependent phosphatases"/>
    <property type="match status" value="1"/>
</dbReference>
<reference evidence="2 3" key="1">
    <citation type="submission" date="2019-08" db="EMBL/GenBank/DDBJ databases">
        <title>Pedobacter sp. nov., isolated from Han river, South Korea.</title>
        <authorList>
            <person name="Lee D.-H."/>
            <person name="Kim Y.-S."/>
            <person name="Hwang E.-M."/>
            <person name="Le Tran T.C."/>
            <person name="Cha C.-J."/>
        </authorList>
    </citation>
    <scope>NUCLEOTIDE SEQUENCE [LARGE SCALE GENOMIC DNA]</scope>
    <source>
        <strain evidence="2 3">CJ43</strain>
    </source>
</reference>
<dbReference type="Gene3D" id="3.60.21.10">
    <property type="match status" value="1"/>
</dbReference>
<sequence length="227" mass="26225">MPKMKKEHFIVGDVHGCLHTLQALLKKWKPNTQQLIFVGDLVDHGNFCPQVVELAFKLKDEEPDSVLIRGNHEEYFYKHVLSQYNEEWFQKSGEQTFSQYLYHGRRIEPDAELFKKMPLYYQTPYLLVSHAGVGETAEPFNPDNVDSVLYQRNGIRKLEQLQVYGHTPVEKARYDEATHAICIDTGAYKCNKLSAIVVNTKGDIKDLIEQKTHHNDEVSCEEKNTIA</sequence>
<proteinExistence type="predicted"/>
<dbReference type="GO" id="GO:0016791">
    <property type="term" value="F:phosphatase activity"/>
    <property type="evidence" value="ECO:0007669"/>
    <property type="project" value="TreeGrafter"/>
</dbReference>
<dbReference type="PRINTS" id="PR00114">
    <property type="entry name" value="STPHPHTASE"/>
</dbReference>
<dbReference type="InterPro" id="IPR050126">
    <property type="entry name" value="Ap4A_hydrolase"/>
</dbReference>
<dbReference type="Pfam" id="PF00149">
    <property type="entry name" value="Metallophos"/>
    <property type="match status" value="1"/>
</dbReference>
<evidence type="ECO:0000313" key="3">
    <source>
        <dbReference type="Proteomes" id="UP000323653"/>
    </source>
</evidence>
<dbReference type="CDD" id="cd00144">
    <property type="entry name" value="MPP_PPP_family"/>
    <property type="match status" value="1"/>
</dbReference>
<protein>
    <submittedName>
        <fullName evidence="2">Serine/threonine protein phosphatase</fullName>
    </submittedName>
</protein>
<accession>A0A5C0VJT8</accession>
<keyword evidence="3" id="KW-1185">Reference proteome</keyword>
<dbReference type="PANTHER" id="PTHR42850:SF4">
    <property type="entry name" value="ZINC-DEPENDENT ENDOPOLYPHOSPHATASE"/>
    <property type="match status" value="1"/>
</dbReference>
<dbReference type="GO" id="GO:0005737">
    <property type="term" value="C:cytoplasm"/>
    <property type="evidence" value="ECO:0007669"/>
    <property type="project" value="TreeGrafter"/>
</dbReference>
<dbReference type="AlphaFoldDB" id="A0A5C0VJT8"/>
<feature type="domain" description="Calcineurin-like phosphoesterase" evidence="1">
    <location>
        <begin position="10"/>
        <end position="169"/>
    </location>
</feature>
<gene>
    <name evidence="2" type="ORF">FYC62_10760</name>
</gene>
<dbReference type="Proteomes" id="UP000323653">
    <property type="component" value="Chromosome"/>
</dbReference>